<dbReference type="Proteomes" id="UP000887226">
    <property type="component" value="Unassembled WGS sequence"/>
</dbReference>
<feature type="region of interest" description="Disordered" evidence="1">
    <location>
        <begin position="214"/>
        <end position="245"/>
    </location>
</feature>
<feature type="region of interest" description="Disordered" evidence="1">
    <location>
        <begin position="1"/>
        <end position="72"/>
    </location>
</feature>
<protein>
    <submittedName>
        <fullName evidence="2">Uncharacterized protein</fullName>
    </submittedName>
</protein>
<evidence type="ECO:0000313" key="2">
    <source>
        <dbReference type="EMBL" id="KAG9249241.1"/>
    </source>
</evidence>
<feature type="region of interest" description="Disordered" evidence="1">
    <location>
        <begin position="375"/>
        <end position="409"/>
    </location>
</feature>
<comment type="caution">
    <text evidence="2">The sequence shown here is derived from an EMBL/GenBank/DDBJ whole genome shotgun (WGS) entry which is preliminary data.</text>
</comment>
<feature type="compositionally biased region" description="Low complexity" evidence="1">
    <location>
        <begin position="33"/>
        <end position="56"/>
    </location>
</feature>
<reference evidence="2" key="1">
    <citation type="journal article" date="2021" name="IMA Fungus">
        <title>Genomic characterization of three marine fungi, including Emericellopsis atlantica sp. nov. with signatures of a generalist lifestyle and marine biomass degradation.</title>
        <authorList>
            <person name="Hagestad O.C."/>
            <person name="Hou L."/>
            <person name="Andersen J.H."/>
            <person name="Hansen E.H."/>
            <person name="Altermark B."/>
            <person name="Li C."/>
            <person name="Kuhnert E."/>
            <person name="Cox R.J."/>
            <person name="Crous P.W."/>
            <person name="Spatafora J.W."/>
            <person name="Lail K."/>
            <person name="Amirebrahimi M."/>
            <person name="Lipzen A."/>
            <person name="Pangilinan J."/>
            <person name="Andreopoulos W."/>
            <person name="Hayes R.D."/>
            <person name="Ng V."/>
            <person name="Grigoriev I.V."/>
            <person name="Jackson S.A."/>
            <person name="Sutton T.D.S."/>
            <person name="Dobson A.D.W."/>
            <person name="Rama T."/>
        </authorList>
    </citation>
    <scope>NUCLEOTIDE SEQUENCE</scope>
    <source>
        <strain evidence="2">TRa3180A</strain>
    </source>
</reference>
<accession>A0A9P8CL44</accession>
<dbReference type="AlphaFoldDB" id="A0A9P8CL44"/>
<keyword evidence="3" id="KW-1185">Reference proteome</keyword>
<feature type="compositionally biased region" description="Polar residues" evidence="1">
    <location>
        <begin position="123"/>
        <end position="175"/>
    </location>
</feature>
<evidence type="ECO:0000256" key="1">
    <source>
        <dbReference type="SAM" id="MobiDB-lite"/>
    </source>
</evidence>
<proteinExistence type="predicted"/>
<name>A0A9P8CL44_9HELO</name>
<evidence type="ECO:0000313" key="3">
    <source>
        <dbReference type="Proteomes" id="UP000887226"/>
    </source>
</evidence>
<dbReference type="EMBL" id="MU253737">
    <property type="protein sequence ID" value="KAG9249241.1"/>
    <property type="molecule type" value="Genomic_DNA"/>
</dbReference>
<sequence>MYAPSYNPYGGPGNAGSQPYKPPNSGSGGQGGQPQSQSQATHPSQQPGVVQQQPQQMMYNPQSHSQPQPQAVYSAVQPTSYGVNPGMAGNLSGMAMMQNPGLAQMSPGQVAGGQYQTPYTTSPYGTSIPTSSSSNLPQNHLPTSSAASNFQMNPSHMNMQPNHMQPPAQTSTPNARASPYAGIHQSTPPNVIAQSQFSTPQNMAQQAAVVAPQTPSFPLGNGAQVAGGGGGNTAPPMSPGSETREKERVSLLLDINIMLLLEASRVQEIASAEKKDTAEGQPAVVTPEIKAAKADYVACMQRLQSNLAYLAAIADRSHKPISTIHPHPQIMLAPNLSTAVKAETDAEPDVKANEKKDLLNQQYARLLELFPEAGVTKERTAAAKQSRKSESTAEEYTVVRASHTQPARN</sequence>
<dbReference type="OrthoDB" id="2530523at2759"/>
<gene>
    <name evidence="2" type="ORF">BJ878DRAFT_537464</name>
</gene>
<feature type="compositionally biased region" description="Polar residues" evidence="1">
    <location>
        <begin position="57"/>
        <end position="72"/>
    </location>
</feature>
<feature type="compositionally biased region" description="Basic and acidic residues" evidence="1">
    <location>
        <begin position="375"/>
        <end position="391"/>
    </location>
</feature>
<organism evidence="2 3">
    <name type="scientific">Calycina marina</name>
    <dbReference type="NCBI Taxonomy" id="1763456"/>
    <lineage>
        <taxon>Eukaryota</taxon>
        <taxon>Fungi</taxon>
        <taxon>Dikarya</taxon>
        <taxon>Ascomycota</taxon>
        <taxon>Pezizomycotina</taxon>
        <taxon>Leotiomycetes</taxon>
        <taxon>Helotiales</taxon>
        <taxon>Pezizellaceae</taxon>
        <taxon>Calycina</taxon>
    </lineage>
</organism>
<feature type="region of interest" description="Disordered" evidence="1">
    <location>
        <begin position="123"/>
        <end position="188"/>
    </location>
</feature>